<sequence>MQRERTELERILDEEIEARIAQMERPDYPFPERFSRKDYLLWGVVTGVSLLFVVLGAWL</sequence>
<reference evidence="2" key="2">
    <citation type="submission" date="2021-04" db="EMBL/GenBank/DDBJ databases">
        <authorList>
            <person name="Gilroy R."/>
        </authorList>
    </citation>
    <scope>NUCLEOTIDE SEQUENCE</scope>
    <source>
        <strain evidence="2">ChiBcec16_6824</strain>
    </source>
</reference>
<feature type="transmembrane region" description="Helical" evidence="1">
    <location>
        <begin position="39"/>
        <end position="58"/>
    </location>
</feature>
<keyword evidence="1" id="KW-1133">Transmembrane helix</keyword>
<comment type="caution">
    <text evidence="2">The sequence shown here is derived from an EMBL/GenBank/DDBJ whole genome shotgun (WGS) entry which is preliminary data.</text>
</comment>
<accession>A0A9D1Y943</accession>
<proteinExistence type="predicted"/>
<organism evidence="2 3">
    <name type="scientific">Candidatus Flavonifractor merdigallinarum</name>
    <dbReference type="NCBI Taxonomy" id="2838589"/>
    <lineage>
        <taxon>Bacteria</taxon>
        <taxon>Bacillati</taxon>
        <taxon>Bacillota</taxon>
        <taxon>Clostridia</taxon>
        <taxon>Eubacteriales</taxon>
        <taxon>Oscillospiraceae</taxon>
        <taxon>Flavonifractor</taxon>
    </lineage>
</organism>
<name>A0A9D1Y943_9FIRM</name>
<dbReference type="AlphaFoldDB" id="A0A9D1Y943"/>
<reference evidence="2" key="1">
    <citation type="journal article" date="2021" name="PeerJ">
        <title>Extensive microbial diversity within the chicken gut microbiome revealed by metagenomics and culture.</title>
        <authorList>
            <person name="Gilroy R."/>
            <person name="Ravi A."/>
            <person name="Getino M."/>
            <person name="Pursley I."/>
            <person name="Horton D.L."/>
            <person name="Alikhan N.F."/>
            <person name="Baker D."/>
            <person name="Gharbi K."/>
            <person name="Hall N."/>
            <person name="Watson M."/>
            <person name="Adriaenssens E.M."/>
            <person name="Foster-Nyarko E."/>
            <person name="Jarju S."/>
            <person name="Secka A."/>
            <person name="Antonio M."/>
            <person name="Oren A."/>
            <person name="Chaudhuri R.R."/>
            <person name="La Ragione R."/>
            <person name="Hildebrand F."/>
            <person name="Pallen M.J."/>
        </authorList>
    </citation>
    <scope>NUCLEOTIDE SEQUENCE</scope>
    <source>
        <strain evidence="2">ChiBcec16_6824</strain>
    </source>
</reference>
<evidence type="ECO:0000256" key="1">
    <source>
        <dbReference type="SAM" id="Phobius"/>
    </source>
</evidence>
<dbReference type="Proteomes" id="UP000823868">
    <property type="component" value="Unassembled WGS sequence"/>
</dbReference>
<dbReference type="EMBL" id="DXDX01000138">
    <property type="protein sequence ID" value="HIY21741.1"/>
    <property type="molecule type" value="Genomic_DNA"/>
</dbReference>
<evidence type="ECO:0000313" key="2">
    <source>
        <dbReference type="EMBL" id="HIY21741.1"/>
    </source>
</evidence>
<protein>
    <submittedName>
        <fullName evidence="2">Uncharacterized protein</fullName>
    </submittedName>
</protein>
<keyword evidence="1" id="KW-0472">Membrane</keyword>
<evidence type="ECO:0000313" key="3">
    <source>
        <dbReference type="Proteomes" id="UP000823868"/>
    </source>
</evidence>
<keyword evidence="1" id="KW-0812">Transmembrane</keyword>
<gene>
    <name evidence="2" type="ORF">H9841_07575</name>
</gene>